<dbReference type="OrthoDB" id="10037376at2759"/>
<dbReference type="Proteomes" id="UP000266673">
    <property type="component" value="Unassembled WGS sequence"/>
</dbReference>
<dbReference type="EMBL" id="QKWP01000470">
    <property type="protein sequence ID" value="RIB19489.1"/>
    <property type="molecule type" value="Genomic_DNA"/>
</dbReference>
<evidence type="ECO:0000313" key="2">
    <source>
        <dbReference type="Proteomes" id="UP000266673"/>
    </source>
</evidence>
<dbReference type="AlphaFoldDB" id="A0A397VEV5"/>
<sequence>MGLFNVKHPYILTIENDYALVRFAFHNPNRMDAILQYYTGALGLRFDIGYDEPTSIFGYLVNGDMEGCAKDSEHCCKWQGITEIDENENFYTISNMDLENGASEALFISQYDIETNLDYVYTVYNRSLRNMVIPLAIFGMKKFP</sequence>
<keyword evidence="2" id="KW-1185">Reference proteome</keyword>
<name>A0A397VEV5_9GLOM</name>
<accession>A0A397VEV5</accession>
<gene>
    <name evidence="1" type="ORF">C2G38_2181661</name>
</gene>
<reference evidence="1 2" key="1">
    <citation type="submission" date="2018-06" db="EMBL/GenBank/DDBJ databases">
        <title>Comparative genomics reveals the genomic features of Rhizophagus irregularis, R. cerebriforme, R. diaphanum and Gigaspora rosea, and their symbiotic lifestyle signature.</title>
        <authorList>
            <person name="Morin E."/>
            <person name="San Clemente H."/>
            <person name="Chen E.C.H."/>
            <person name="De La Providencia I."/>
            <person name="Hainaut M."/>
            <person name="Kuo A."/>
            <person name="Kohler A."/>
            <person name="Murat C."/>
            <person name="Tang N."/>
            <person name="Roy S."/>
            <person name="Loubradou J."/>
            <person name="Henrissat B."/>
            <person name="Grigoriev I.V."/>
            <person name="Corradi N."/>
            <person name="Roux C."/>
            <person name="Martin F.M."/>
        </authorList>
    </citation>
    <scope>NUCLEOTIDE SEQUENCE [LARGE SCALE GENOMIC DNA]</scope>
    <source>
        <strain evidence="1 2">DAOM 194757</strain>
    </source>
</reference>
<protein>
    <submittedName>
        <fullName evidence="1">Uncharacterized protein</fullName>
    </submittedName>
</protein>
<evidence type="ECO:0000313" key="1">
    <source>
        <dbReference type="EMBL" id="RIB19489.1"/>
    </source>
</evidence>
<organism evidence="1 2">
    <name type="scientific">Gigaspora rosea</name>
    <dbReference type="NCBI Taxonomy" id="44941"/>
    <lineage>
        <taxon>Eukaryota</taxon>
        <taxon>Fungi</taxon>
        <taxon>Fungi incertae sedis</taxon>
        <taxon>Mucoromycota</taxon>
        <taxon>Glomeromycotina</taxon>
        <taxon>Glomeromycetes</taxon>
        <taxon>Diversisporales</taxon>
        <taxon>Gigasporaceae</taxon>
        <taxon>Gigaspora</taxon>
    </lineage>
</organism>
<comment type="caution">
    <text evidence="1">The sequence shown here is derived from an EMBL/GenBank/DDBJ whole genome shotgun (WGS) entry which is preliminary data.</text>
</comment>
<proteinExistence type="predicted"/>